<evidence type="ECO:0008006" key="3">
    <source>
        <dbReference type="Google" id="ProtNLM"/>
    </source>
</evidence>
<evidence type="ECO:0000313" key="2">
    <source>
        <dbReference type="Proteomes" id="UP000323917"/>
    </source>
</evidence>
<keyword evidence="2" id="KW-1185">Reference proteome</keyword>
<dbReference type="OrthoDB" id="291697at2"/>
<protein>
    <recommendedName>
        <fullName evidence="3">Carboxypeptidase regulatory-like domain-containing protein</fullName>
    </recommendedName>
</protein>
<reference evidence="1 2" key="1">
    <citation type="submission" date="2019-08" db="EMBL/GenBank/DDBJ databases">
        <title>Deep-cultivation of Planctomycetes and their phenomic and genomic characterization uncovers novel biology.</title>
        <authorList>
            <person name="Wiegand S."/>
            <person name="Jogler M."/>
            <person name="Boedeker C."/>
            <person name="Pinto D."/>
            <person name="Vollmers J."/>
            <person name="Rivas-Marin E."/>
            <person name="Kohn T."/>
            <person name="Peeters S.H."/>
            <person name="Heuer A."/>
            <person name="Rast P."/>
            <person name="Oberbeckmann S."/>
            <person name="Bunk B."/>
            <person name="Jeske O."/>
            <person name="Meyerdierks A."/>
            <person name="Storesund J.E."/>
            <person name="Kallscheuer N."/>
            <person name="Luecker S."/>
            <person name="Lage O.M."/>
            <person name="Pohl T."/>
            <person name="Merkel B.J."/>
            <person name="Hornburger P."/>
            <person name="Mueller R.-W."/>
            <person name="Bruemmer F."/>
            <person name="Labrenz M."/>
            <person name="Spormann A.M."/>
            <person name="Op den Camp H."/>
            <person name="Overmann J."/>
            <person name="Amann R."/>
            <person name="Jetten M.S.M."/>
            <person name="Mascher T."/>
            <person name="Medema M.H."/>
            <person name="Devos D.P."/>
            <person name="Kaster A.-K."/>
            <person name="Ovreas L."/>
            <person name="Rohde M."/>
            <person name="Galperin M.Y."/>
            <person name="Jogler C."/>
        </authorList>
    </citation>
    <scope>NUCLEOTIDE SEQUENCE [LARGE SCALE GENOMIC DNA]</scope>
    <source>
        <strain evidence="1 2">Pr1d</strain>
    </source>
</reference>
<dbReference type="Proteomes" id="UP000323917">
    <property type="component" value="Chromosome"/>
</dbReference>
<organism evidence="1 2">
    <name type="scientific">Bythopirellula goksoeyrii</name>
    <dbReference type="NCBI Taxonomy" id="1400387"/>
    <lineage>
        <taxon>Bacteria</taxon>
        <taxon>Pseudomonadati</taxon>
        <taxon>Planctomycetota</taxon>
        <taxon>Planctomycetia</taxon>
        <taxon>Pirellulales</taxon>
        <taxon>Lacipirellulaceae</taxon>
        <taxon>Bythopirellula</taxon>
    </lineage>
</organism>
<gene>
    <name evidence="1" type="ORF">Pr1d_37470</name>
</gene>
<proteinExistence type="predicted"/>
<evidence type="ECO:0000313" key="1">
    <source>
        <dbReference type="EMBL" id="QEG36433.1"/>
    </source>
</evidence>
<dbReference type="RefSeq" id="WP_148074776.1">
    <property type="nucleotide sequence ID" value="NZ_CP042913.1"/>
</dbReference>
<dbReference type="AlphaFoldDB" id="A0A5B9QR27"/>
<name>A0A5B9QR27_9BACT</name>
<accession>A0A5B9QR27</accession>
<sequence length="148" mass="15692">MQTYLVSYPPSSNSAWLCTAATFFIASLAGCGSEYGSTAIGVVTLDGNPITPGLVTFVPEDPTAVPSVSNLDSNGGYELKTNKLPGLSPGKYRASVQAFRPPDVPEGQRSFEPSEPLVPEKYLQVTTSGLEYNVELGSNTINIELITD</sequence>
<dbReference type="EMBL" id="CP042913">
    <property type="protein sequence ID" value="QEG36433.1"/>
    <property type="molecule type" value="Genomic_DNA"/>
</dbReference>
<dbReference type="KEGG" id="bgok:Pr1d_37470"/>